<evidence type="ECO:0000313" key="1">
    <source>
        <dbReference type="EMBL" id="CRL04300.1"/>
    </source>
</evidence>
<sequence length="87" mass="10006">MEDGEEEEKKLMLFKSLPIFSLTHESGVVVGALKRSLIFFVLATTALGSNWEERQRSVYRGINEDYKKLSMEFLILIPKLLNDISIK</sequence>
<accession>A0A1J1IXJ7</accession>
<dbReference type="Proteomes" id="UP000183832">
    <property type="component" value="Unassembled WGS sequence"/>
</dbReference>
<evidence type="ECO:0000313" key="2">
    <source>
        <dbReference type="Proteomes" id="UP000183832"/>
    </source>
</evidence>
<reference evidence="1 2" key="1">
    <citation type="submission" date="2015-04" db="EMBL/GenBank/DDBJ databases">
        <authorList>
            <person name="Syromyatnikov M.Y."/>
            <person name="Popov V.N."/>
        </authorList>
    </citation>
    <scope>NUCLEOTIDE SEQUENCE [LARGE SCALE GENOMIC DNA]</scope>
</reference>
<protein>
    <submittedName>
        <fullName evidence="1">CLUMA_CG017398, isoform A</fullName>
    </submittedName>
</protein>
<proteinExistence type="predicted"/>
<dbReference type="EMBL" id="CVRI01000063">
    <property type="protein sequence ID" value="CRL04300.1"/>
    <property type="molecule type" value="Genomic_DNA"/>
</dbReference>
<keyword evidence="2" id="KW-1185">Reference proteome</keyword>
<dbReference type="AlphaFoldDB" id="A0A1J1IXJ7"/>
<gene>
    <name evidence="1" type="ORF">CLUMA_CG017398</name>
</gene>
<name>A0A1J1IXJ7_9DIPT</name>
<organism evidence="1 2">
    <name type="scientific">Clunio marinus</name>
    <dbReference type="NCBI Taxonomy" id="568069"/>
    <lineage>
        <taxon>Eukaryota</taxon>
        <taxon>Metazoa</taxon>
        <taxon>Ecdysozoa</taxon>
        <taxon>Arthropoda</taxon>
        <taxon>Hexapoda</taxon>
        <taxon>Insecta</taxon>
        <taxon>Pterygota</taxon>
        <taxon>Neoptera</taxon>
        <taxon>Endopterygota</taxon>
        <taxon>Diptera</taxon>
        <taxon>Nematocera</taxon>
        <taxon>Chironomoidea</taxon>
        <taxon>Chironomidae</taxon>
        <taxon>Clunio</taxon>
    </lineage>
</organism>